<evidence type="ECO:0000313" key="4">
    <source>
        <dbReference type="Proteomes" id="UP001189429"/>
    </source>
</evidence>
<keyword evidence="2" id="KW-0812">Transmembrane</keyword>
<accession>A0ABN9UAS4</accession>
<feature type="transmembrane region" description="Helical" evidence="2">
    <location>
        <begin position="34"/>
        <end position="55"/>
    </location>
</feature>
<organism evidence="3 4">
    <name type="scientific">Prorocentrum cordatum</name>
    <dbReference type="NCBI Taxonomy" id="2364126"/>
    <lineage>
        <taxon>Eukaryota</taxon>
        <taxon>Sar</taxon>
        <taxon>Alveolata</taxon>
        <taxon>Dinophyceae</taxon>
        <taxon>Prorocentrales</taxon>
        <taxon>Prorocentraceae</taxon>
        <taxon>Prorocentrum</taxon>
    </lineage>
</organism>
<sequence length="85" mass="8710">MGGSHELPPNVQTSQPPPSRRPLRSVSRGSKVRSLMLGVLPGWALLLGLGALAWARRGELLVLWEALTSSAGGAGGGGGSGRRAK</sequence>
<protein>
    <submittedName>
        <fullName evidence="3">Uncharacterized protein</fullName>
    </submittedName>
</protein>
<dbReference type="Proteomes" id="UP001189429">
    <property type="component" value="Unassembled WGS sequence"/>
</dbReference>
<keyword evidence="2" id="KW-0472">Membrane</keyword>
<proteinExistence type="predicted"/>
<keyword evidence="4" id="KW-1185">Reference proteome</keyword>
<evidence type="ECO:0000256" key="1">
    <source>
        <dbReference type="SAM" id="MobiDB-lite"/>
    </source>
</evidence>
<keyword evidence="2" id="KW-1133">Transmembrane helix</keyword>
<dbReference type="EMBL" id="CAUYUJ010015593">
    <property type="protein sequence ID" value="CAK0855997.1"/>
    <property type="molecule type" value="Genomic_DNA"/>
</dbReference>
<evidence type="ECO:0000256" key="2">
    <source>
        <dbReference type="SAM" id="Phobius"/>
    </source>
</evidence>
<reference evidence="3" key="1">
    <citation type="submission" date="2023-10" db="EMBL/GenBank/DDBJ databases">
        <authorList>
            <person name="Chen Y."/>
            <person name="Shah S."/>
            <person name="Dougan E. K."/>
            <person name="Thang M."/>
            <person name="Chan C."/>
        </authorList>
    </citation>
    <scope>NUCLEOTIDE SEQUENCE [LARGE SCALE GENOMIC DNA]</scope>
</reference>
<comment type="caution">
    <text evidence="3">The sequence shown here is derived from an EMBL/GenBank/DDBJ whole genome shotgun (WGS) entry which is preliminary data.</text>
</comment>
<gene>
    <name evidence="3" type="ORF">PCOR1329_LOCUS46498</name>
</gene>
<evidence type="ECO:0000313" key="3">
    <source>
        <dbReference type="EMBL" id="CAK0855997.1"/>
    </source>
</evidence>
<name>A0ABN9UAS4_9DINO</name>
<feature type="region of interest" description="Disordered" evidence="1">
    <location>
        <begin position="1"/>
        <end position="29"/>
    </location>
</feature>